<keyword evidence="2" id="KW-1185">Reference proteome</keyword>
<organism evidence="1 2">
    <name type="scientific">Methylacidimicrobium tartarophylax</name>
    <dbReference type="NCBI Taxonomy" id="1041768"/>
    <lineage>
        <taxon>Bacteria</taxon>
        <taxon>Pseudomonadati</taxon>
        <taxon>Verrucomicrobiota</taxon>
        <taxon>Methylacidimicrobium</taxon>
    </lineage>
</organism>
<proteinExistence type="predicted"/>
<evidence type="ECO:0000313" key="1">
    <source>
        <dbReference type="EMBL" id="VVM08256.1"/>
    </source>
</evidence>
<sequence length="181" mass="20368">MPTFPDFSQVQVFPFFSGKAAFRKLSWSMKIKTASLSVEPLRVQEVLQPSILGLDEPAAHAKDPITIDLSLFLVDDLVVGTGSVETAVELQCGRCCRWLHWPIRLPDFQVRLRPPLPLWIDLTPFVREDILLALPMIAVCDEQAAGSCFTEGIRAQNQARAEQSIHGKDVWGILERFEPNR</sequence>
<evidence type="ECO:0008006" key="3">
    <source>
        <dbReference type="Google" id="ProtNLM"/>
    </source>
</evidence>
<dbReference type="Proteomes" id="UP000334923">
    <property type="component" value="Unassembled WGS sequence"/>
</dbReference>
<dbReference type="AlphaFoldDB" id="A0A5E6MR46"/>
<protein>
    <recommendedName>
        <fullName evidence="3">DUF177 domain-containing protein</fullName>
    </recommendedName>
</protein>
<dbReference type="OrthoDB" id="197393at2"/>
<dbReference type="EMBL" id="CABFVA020000124">
    <property type="protein sequence ID" value="VVM08256.1"/>
    <property type="molecule type" value="Genomic_DNA"/>
</dbReference>
<name>A0A5E6MR46_9BACT</name>
<gene>
    <name evidence="1" type="ORF">MAMT_02230</name>
</gene>
<evidence type="ECO:0000313" key="2">
    <source>
        <dbReference type="Proteomes" id="UP000334923"/>
    </source>
</evidence>
<accession>A0A5E6MR46</accession>
<reference evidence="1 2" key="1">
    <citation type="submission" date="2019-09" db="EMBL/GenBank/DDBJ databases">
        <authorList>
            <person name="Cremers G."/>
        </authorList>
    </citation>
    <scope>NUCLEOTIDE SEQUENCE [LARGE SCALE GENOMIC DNA]</scope>
    <source>
        <strain evidence="1">4A</strain>
    </source>
</reference>